<dbReference type="GO" id="GO:0030151">
    <property type="term" value="F:molybdenum ion binding"/>
    <property type="evidence" value="ECO:0007669"/>
    <property type="project" value="TreeGrafter"/>
</dbReference>
<dbReference type="GO" id="GO:0047111">
    <property type="term" value="F:formate dehydrogenase (cytochrome-c-553) activity"/>
    <property type="evidence" value="ECO:0007669"/>
    <property type="project" value="InterPro"/>
</dbReference>
<dbReference type="InterPro" id="IPR006657">
    <property type="entry name" value="MoPterin_dinucl-bd_dom"/>
</dbReference>
<keyword evidence="13" id="KW-0411">Iron-sulfur</keyword>
<organism evidence="17 18">
    <name type="scientific">Thermodesulfobacterium commune DSM 2178</name>
    <dbReference type="NCBI Taxonomy" id="289377"/>
    <lineage>
        <taxon>Bacteria</taxon>
        <taxon>Pseudomonadati</taxon>
        <taxon>Thermodesulfobacteriota</taxon>
        <taxon>Thermodesulfobacteria</taxon>
        <taxon>Thermodesulfobacteriales</taxon>
        <taxon>Thermodesulfobacteriaceae</taxon>
        <taxon>Thermodesulfobacterium</taxon>
    </lineage>
</organism>
<comment type="subcellular location">
    <subcellularLocation>
        <location evidence="3">Periplasm</location>
    </subcellularLocation>
</comment>
<dbReference type="eggNOG" id="COG3383">
    <property type="taxonomic scope" value="Bacteria"/>
</dbReference>
<keyword evidence="5" id="KW-0004">4Fe-4S</keyword>
<evidence type="ECO:0000256" key="5">
    <source>
        <dbReference type="ARBA" id="ARBA00022485"/>
    </source>
</evidence>
<dbReference type="eggNOG" id="COG0243">
    <property type="taxonomic scope" value="Bacteria"/>
</dbReference>
<dbReference type="Gene3D" id="3.40.228.10">
    <property type="entry name" value="Dimethylsulfoxide Reductase, domain 2"/>
    <property type="match status" value="2"/>
</dbReference>
<dbReference type="STRING" id="289377.HL41_08585"/>
<comment type="similarity">
    <text evidence="4">Belongs to the prokaryotic molybdopterin-containing oxidoreductase family.</text>
</comment>
<evidence type="ECO:0000259" key="16">
    <source>
        <dbReference type="Pfam" id="PF01568"/>
    </source>
</evidence>
<comment type="cofactor">
    <cofactor evidence="2">
        <name>[4Fe-4S] cluster</name>
        <dbReference type="ChEBI" id="CHEBI:49883"/>
    </cofactor>
</comment>
<accession>A0A075WW28</accession>
<dbReference type="GO" id="GO:0051539">
    <property type="term" value="F:4 iron, 4 sulfur cluster binding"/>
    <property type="evidence" value="ECO:0007669"/>
    <property type="project" value="UniProtKB-KW"/>
</dbReference>
<sequence length="809" mass="91475">MTNHWVDLKNADVIIVMGGNPAENHPISMKWILKAKKERGAKLLVIDPKFTRTASKADLYVPIRPGTDIAFLGGLIKYIIDNELYFKDYVINYTDLSYLVDPNFKGPEDLDGYFSGYDPKTRKYDKATWKYQLDEKGVPKKDPTLKDPNCVFQLLKKHYSRYTIDMVVEITGAPKEKVLEAYKIIASTGKPNKTATICYAMGWTQHTVGVQNIRAMSIIQLLLGNIGMAGGGVNALRGESNVQGSTDMGLLFHVLPGYLPTPKASWVDLKTYIEVNTPKTAEPKSLNWWKNRPKYIVSLLKAFYGDYATKENDFCYSYLPKLDDNRTYSWYDIFDAMYKGKIKGFFAWGQNPACSSANANKVRKALAKLDWLVCVNLWDNETSSFWKGPGMDPKKIKTEVFFLPCASSVEKQGSITNSGRLAQWRYKAVEPPGKCLPDAEIMNELYHKIKELYQKQGGVFPDPILKLNWNYGDKHVDIEKVAKEINGYYTKDVASHPIDKKAYKKGQQVASFVFLMDDGSTACGNWIYSAAFTEAGNMMKRRGKEDPTGLGLYSNWAWCWPLNRRIIYNRASVDPMGNPWDPQRPVIKWDAQNKKWVGDVPDGPQPPLAMEGGVLPFIMKPLGVGTIFGAGLADGPFPTYYEPVESPFKNLLYPKVHFNPVARTYDSPDDKFVVGMDPKYPYVGTTYRVTEHWQTGVMTRHTPWLLELEPQIFAEIDPELAKEKGIKSGDKVIVSSPRGEIWAIAIVTERIRPLIVQGKKCHVIGIPWHYGWKFPKNGGDSANLITPNVVDPNTFIQETKCFIVNIRKA</sequence>
<dbReference type="SUPFAM" id="SSF53706">
    <property type="entry name" value="Formate dehydrogenase/DMSO reductase, domains 1-3"/>
    <property type="match status" value="1"/>
</dbReference>
<dbReference type="FunFam" id="3.40.228.10:FF:000009">
    <property type="entry name" value="Formate dehydrogenase, alpha subunit, selenocysteine-containing"/>
    <property type="match status" value="1"/>
</dbReference>
<keyword evidence="10" id="KW-0712">Selenocysteine</keyword>
<dbReference type="GO" id="GO:0043546">
    <property type="term" value="F:molybdopterin cofactor binding"/>
    <property type="evidence" value="ECO:0007669"/>
    <property type="project" value="InterPro"/>
</dbReference>
<dbReference type="KEGG" id="tcm:HL41_08585"/>
<evidence type="ECO:0000256" key="14">
    <source>
        <dbReference type="ARBA" id="ARBA00023245"/>
    </source>
</evidence>
<evidence type="ECO:0000256" key="6">
    <source>
        <dbReference type="ARBA" id="ARBA00022723"/>
    </source>
</evidence>
<dbReference type="PaxDb" id="289377-HL41_08585"/>
<dbReference type="SUPFAM" id="SSF50692">
    <property type="entry name" value="ADC-like"/>
    <property type="match status" value="1"/>
</dbReference>
<dbReference type="GO" id="GO:0009055">
    <property type="term" value="F:electron transfer activity"/>
    <property type="evidence" value="ECO:0007669"/>
    <property type="project" value="InterPro"/>
</dbReference>
<keyword evidence="11" id="KW-0560">Oxidoreductase</keyword>
<keyword evidence="6" id="KW-0479">Metal-binding</keyword>
<gene>
    <name evidence="17" type="ORF">HL41_08585</name>
</gene>
<dbReference type="InterPro" id="IPR006443">
    <property type="entry name" value="Formate-DH-alph_fdnG"/>
</dbReference>
<evidence type="ECO:0000256" key="4">
    <source>
        <dbReference type="ARBA" id="ARBA00010312"/>
    </source>
</evidence>
<feature type="domain" description="Molybdopterin dinucleotide-binding" evidence="16">
    <location>
        <begin position="685"/>
        <end position="794"/>
    </location>
</feature>
<keyword evidence="12" id="KW-0408">Iron</keyword>
<dbReference type="InterPro" id="IPR006656">
    <property type="entry name" value="Mopterin_OxRdtase"/>
</dbReference>
<protein>
    <submittedName>
        <fullName evidence="17">Formate dehydrogenase</fullName>
    </submittedName>
</protein>
<evidence type="ECO:0000256" key="12">
    <source>
        <dbReference type="ARBA" id="ARBA00023004"/>
    </source>
</evidence>
<dbReference type="PANTHER" id="PTHR43598">
    <property type="entry name" value="TUNGSTEN-CONTAINING FORMYLMETHANOFURAN DEHYDROGENASE 2 SUBUNIT B"/>
    <property type="match status" value="1"/>
</dbReference>
<reference evidence="17 18" key="1">
    <citation type="journal article" date="2015" name="Genome Announc.">
        <title>Genome Sequence of a Sulfate-Reducing Thermophilic Bacterium, Thermodesulfobacterium commune DSM 2178T (Phylum Thermodesulfobacteria).</title>
        <authorList>
            <person name="Bhatnagar S."/>
            <person name="Badger J.H."/>
            <person name="Madupu R."/>
            <person name="Khouri H.M."/>
            <person name="O'Connor E.M."/>
            <person name="Robb F.T."/>
            <person name="Ward N.L."/>
            <person name="Eisen J.A."/>
        </authorList>
    </citation>
    <scope>NUCLEOTIDE SEQUENCE [LARGE SCALE GENOMIC DNA]</scope>
    <source>
        <strain evidence="17 18">DSM 2178</strain>
    </source>
</reference>
<proteinExistence type="inferred from homology"/>
<feature type="domain" description="Molybdopterin oxidoreductase" evidence="15">
    <location>
        <begin position="2"/>
        <end position="376"/>
    </location>
</feature>
<dbReference type="AlphaFoldDB" id="A0A075WW28"/>
<keyword evidence="7" id="KW-0732">Signal</keyword>
<dbReference type="GO" id="GO:0008863">
    <property type="term" value="F:formate dehydrogenase (NAD+) activity"/>
    <property type="evidence" value="ECO:0007669"/>
    <property type="project" value="InterPro"/>
</dbReference>
<keyword evidence="18" id="KW-1185">Reference proteome</keyword>
<keyword evidence="14" id="KW-0826">Tungsten</keyword>
<dbReference type="FunFam" id="3.40.50.740:FF:000007">
    <property type="entry name" value="Formate dehydrogenase, alpha subunit, selenocysteine-containing"/>
    <property type="match status" value="1"/>
</dbReference>
<evidence type="ECO:0000313" key="17">
    <source>
        <dbReference type="EMBL" id="AIH04698.1"/>
    </source>
</evidence>
<keyword evidence="8" id="KW-0574">Periplasm</keyword>
<evidence type="ECO:0000256" key="10">
    <source>
        <dbReference type="ARBA" id="ARBA00022933"/>
    </source>
</evidence>
<dbReference type="Gene3D" id="2.40.40.20">
    <property type="match status" value="1"/>
</dbReference>
<keyword evidence="9" id="KW-0106">Calcium</keyword>
<dbReference type="Pfam" id="PF00384">
    <property type="entry name" value="Molybdopterin"/>
    <property type="match status" value="1"/>
</dbReference>
<evidence type="ECO:0000256" key="7">
    <source>
        <dbReference type="ARBA" id="ARBA00022729"/>
    </source>
</evidence>
<evidence type="ECO:0000256" key="2">
    <source>
        <dbReference type="ARBA" id="ARBA00001966"/>
    </source>
</evidence>
<dbReference type="GO" id="GO:0009061">
    <property type="term" value="P:anaerobic respiration"/>
    <property type="evidence" value="ECO:0007669"/>
    <property type="project" value="TreeGrafter"/>
</dbReference>
<evidence type="ECO:0000256" key="11">
    <source>
        <dbReference type="ARBA" id="ARBA00023002"/>
    </source>
</evidence>
<dbReference type="CDD" id="cd02792">
    <property type="entry name" value="MopB_CT_Formate-Dh-Na-like"/>
    <property type="match status" value="1"/>
</dbReference>
<dbReference type="NCBIfam" id="TIGR01553">
    <property type="entry name" value="formate-DH-alph"/>
    <property type="match status" value="1"/>
</dbReference>
<evidence type="ECO:0000256" key="8">
    <source>
        <dbReference type="ARBA" id="ARBA00022764"/>
    </source>
</evidence>
<name>A0A075WW28_9BACT</name>
<dbReference type="HOGENOM" id="CLU_000422_1_2_0"/>
<dbReference type="InterPro" id="IPR009010">
    <property type="entry name" value="Asp_de-COase-like_dom_sf"/>
</dbReference>
<dbReference type="GO" id="GO:0042597">
    <property type="term" value="C:periplasmic space"/>
    <property type="evidence" value="ECO:0007669"/>
    <property type="project" value="UniProtKB-SubCell"/>
</dbReference>
<dbReference type="Proteomes" id="UP000028481">
    <property type="component" value="Chromosome"/>
</dbReference>
<evidence type="ECO:0000259" key="15">
    <source>
        <dbReference type="Pfam" id="PF00384"/>
    </source>
</evidence>
<evidence type="ECO:0000313" key="18">
    <source>
        <dbReference type="Proteomes" id="UP000028481"/>
    </source>
</evidence>
<dbReference type="EMBL" id="CP008796">
    <property type="protein sequence ID" value="AIH04698.1"/>
    <property type="molecule type" value="Genomic_DNA"/>
</dbReference>
<evidence type="ECO:0000256" key="9">
    <source>
        <dbReference type="ARBA" id="ARBA00022837"/>
    </source>
</evidence>
<evidence type="ECO:0000256" key="3">
    <source>
        <dbReference type="ARBA" id="ARBA00004418"/>
    </source>
</evidence>
<dbReference type="Gene3D" id="3.40.50.740">
    <property type="match status" value="1"/>
</dbReference>
<evidence type="ECO:0000256" key="13">
    <source>
        <dbReference type="ARBA" id="ARBA00023014"/>
    </source>
</evidence>
<evidence type="ECO:0000256" key="1">
    <source>
        <dbReference type="ARBA" id="ARBA00001930"/>
    </source>
</evidence>
<comment type="cofactor">
    <cofactor evidence="1">
        <name>W-bis(molybdopterin guanine dinucleotide)</name>
        <dbReference type="ChEBI" id="CHEBI:60537"/>
    </cofactor>
</comment>
<dbReference type="Pfam" id="PF01568">
    <property type="entry name" value="Molydop_binding"/>
    <property type="match status" value="1"/>
</dbReference>
<dbReference type="PANTHER" id="PTHR43598:SF1">
    <property type="entry name" value="FORMATE DEHYDROGENASE-O MAJOR SUBUNIT"/>
    <property type="match status" value="1"/>
</dbReference>